<dbReference type="Proteomes" id="UP001152795">
    <property type="component" value="Unassembled WGS sequence"/>
</dbReference>
<dbReference type="Gene3D" id="4.10.60.10">
    <property type="entry name" value="Zinc finger, CCHC-type"/>
    <property type="match status" value="1"/>
</dbReference>
<organism evidence="2 3">
    <name type="scientific">Paramuricea clavata</name>
    <name type="common">Red gorgonian</name>
    <name type="synonym">Violescent sea-whip</name>
    <dbReference type="NCBI Taxonomy" id="317549"/>
    <lineage>
        <taxon>Eukaryota</taxon>
        <taxon>Metazoa</taxon>
        <taxon>Cnidaria</taxon>
        <taxon>Anthozoa</taxon>
        <taxon>Octocorallia</taxon>
        <taxon>Malacalcyonacea</taxon>
        <taxon>Plexauridae</taxon>
        <taxon>Paramuricea</taxon>
    </lineage>
</organism>
<dbReference type="Gene3D" id="3.10.10.10">
    <property type="entry name" value="HIV Type 1 Reverse Transcriptase, subunit A, domain 1"/>
    <property type="match status" value="1"/>
</dbReference>
<keyword evidence="3" id="KW-1185">Reference proteome</keyword>
<feature type="region of interest" description="Disordered" evidence="1">
    <location>
        <begin position="222"/>
        <end position="241"/>
    </location>
</feature>
<dbReference type="PROSITE" id="PS50878">
    <property type="entry name" value="RT_POL"/>
    <property type="match status" value="1"/>
</dbReference>
<dbReference type="InterPro" id="IPR050951">
    <property type="entry name" value="Retrovirus_Pol_polyprotein"/>
</dbReference>
<protein>
    <submittedName>
        <fullName evidence="2">Transposon Tf2-9 poly</fullName>
    </submittedName>
</protein>
<evidence type="ECO:0000313" key="3">
    <source>
        <dbReference type="Proteomes" id="UP001152795"/>
    </source>
</evidence>
<name>A0A7D9D7P7_PARCT</name>
<dbReference type="PANTHER" id="PTHR37984:SF11">
    <property type="entry name" value="INTEGRASE CATALYTIC DOMAIN-CONTAINING PROTEIN"/>
    <property type="match status" value="1"/>
</dbReference>
<evidence type="ECO:0000313" key="2">
    <source>
        <dbReference type="EMBL" id="CAB3976927.1"/>
    </source>
</evidence>
<dbReference type="Pfam" id="PF00078">
    <property type="entry name" value="RVT_1"/>
    <property type="match status" value="1"/>
</dbReference>
<dbReference type="SUPFAM" id="SSF56672">
    <property type="entry name" value="DNA/RNA polymerases"/>
    <property type="match status" value="1"/>
</dbReference>
<dbReference type="EMBL" id="CACRXK020000020">
    <property type="protein sequence ID" value="CAB3976927.1"/>
    <property type="molecule type" value="Genomic_DNA"/>
</dbReference>
<dbReference type="CDD" id="cd01647">
    <property type="entry name" value="RT_LTR"/>
    <property type="match status" value="1"/>
</dbReference>
<dbReference type="AlphaFoldDB" id="A0A7D9D7P7"/>
<proteinExistence type="predicted"/>
<dbReference type="OrthoDB" id="10068942at2759"/>
<reference evidence="2" key="1">
    <citation type="submission" date="2020-04" db="EMBL/GenBank/DDBJ databases">
        <authorList>
            <person name="Alioto T."/>
            <person name="Alioto T."/>
            <person name="Gomez Garrido J."/>
        </authorList>
    </citation>
    <scope>NUCLEOTIDE SEQUENCE</scope>
    <source>
        <strain evidence="2">A484AB</strain>
    </source>
</reference>
<sequence length="535" mass="60510">MDLFKQAQKEYFSRKEQQLDAEACEHQLDIEACKHQFINLSQTNVSSCRRDGGSQFVCRLRQKALTCEFADVDETIGDQLIEKCKNAKLRRKFLEKINASLKDMQDRYARAHEAVEIQMRSLEQSDSQQSEDGQINAVGQFGKKNQRGNKDGVHGNNTSGRYGRGTFGQKTGTDQRCFNCNRVCHFARDTICPARDQRCNECGIRGHFSACCRKKNSKIPQGWNQEEDESRKKKVYQVDDEENPRTREDYAFVVGENRTGAGEITLMIGGIQLDGVLINSGASCYLVDYETWTNWKNNNIDCQSTKSEKKLFDYGQKEPIEVAGTFVAEIVCKVSGEKSIEEFTVIKGAGKPLLGKSTTEKLKVLHVGPFYGAQVCSIATEGSDTDIREEYADTFVGVGKLKNYQLKLHINKDVKPVAQGVRRLPFGQRGKVDEKLDDLLAKDIIEEVPNSPTEWVSPLVVVPKPDGDVRVCIDMRKANEAIARERHPIPTNEKILYDLNSATVFSKLDLKWGFYQIELEEQSRDITTFVTHRGL</sequence>
<accession>A0A7D9D7P7</accession>
<dbReference type="PANTHER" id="PTHR37984">
    <property type="entry name" value="PROTEIN CBG26694"/>
    <property type="match status" value="1"/>
</dbReference>
<gene>
    <name evidence="2" type="ORF">PACLA_8A061863</name>
</gene>
<feature type="region of interest" description="Disordered" evidence="1">
    <location>
        <begin position="139"/>
        <end position="167"/>
    </location>
</feature>
<dbReference type="InterPro" id="IPR000477">
    <property type="entry name" value="RT_dom"/>
</dbReference>
<comment type="caution">
    <text evidence="2">The sequence shown here is derived from an EMBL/GenBank/DDBJ whole genome shotgun (WGS) entry which is preliminary data.</text>
</comment>
<dbReference type="InterPro" id="IPR043502">
    <property type="entry name" value="DNA/RNA_pol_sf"/>
</dbReference>
<evidence type="ECO:0000256" key="1">
    <source>
        <dbReference type="SAM" id="MobiDB-lite"/>
    </source>
</evidence>